<reference evidence="2" key="1">
    <citation type="submission" date="2023-02" db="EMBL/GenBank/DDBJ databases">
        <title>The sequence of Aeromonas hydrophila K533.</title>
        <authorList>
            <person name="Luo X."/>
        </authorList>
    </citation>
    <scope>NUCLEOTIDE SEQUENCE</scope>
    <source>
        <strain evidence="2">K533</strain>
    </source>
</reference>
<evidence type="ECO:0000256" key="1">
    <source>
        <dbReference type="SAM" id="MobiDB-lite"/>
    </source>
</evidence>
<sequence length="66" mass="7670">MTAIRKKLKKTKKCTNAVQRHRVAASPSSMFDEHLYMKTQLAMPAPVKPKKPKSTKVRWNPELFEM</sequence>
<proteinExistence type="predicted"/>
<protein>
    <submittedName>
        <fullName evidence="2">Uncharacterized protein</fullName>
    </submittedName>
</protein>
<dbReference type="EMBL" id="CP118942">
    <property type="protein sequence ID" value="WEE28313.1"/>
    <property type="molecule type" value="Genomic_DNA"/>
</dbReference>
<dbReference type="AlphaFoldDB" id="A0AAX3PBB2"/>
<feature type="region of interest" description="Disordered" evidence="1">
    <location>
        <begin position="1"/>
        <end position="21"/>
    </location>
</feature>
<evidence type="ECO:0000313" key="2">
    <source>
        <dbReference type="EMBL" id="WEE28313.1"/>
    </source>
</evidence>
<name>A0AAX3PBB2_AERHY</name>
<feature type="region of interest" description="Disordered" evidence="1">
    <location>
        <begin position="44"/>
        <end position="66"/>
    </location>
</feature>
<dbReference type="Proteomes" id="UP001214666">
    <property type="component" value="Chromosome"/>
</dbReference>
<accession>A0AAX3PBB2</accession>
<gene>
    <name evidence="2" type="ORF">PY771_08345</name>
</gene>
<organism evidence="2 3">
    <name type="scientific">Aeromonas hydrophila</name>
    <dbReference type="NCBI Taxonomy" id="644"/>
    <lineage>
        <taxon>Bacteria</taxon>
        <taxon>Pseudomonadati</taxon>
        <taxon>Pseudomonadota</taxon>
        <taxon>Gammaproteobacteria</taxon>
        <taxon>Aeromonadales</taxon>
        <taxon>Aeromonadaceae</taxon>
        <taxon>Aeromonas</taxon>
    </lineage>
</organism>
<dbReference type="RefSeq" id="WP_125606142.1">
    <property type="nucleotide sequence ID" value="NZ_CP118942.1"/>
</dbReference>
<evidence type="ECO:0000313" key="3">
    <source>
        <dbReference type="Proteomes" id="UP001214666"/>
    </source>
</evidence>